<keyword evidence="1" id="KW-0812">Transmembrane</keyword>
<evidence type="ECO:0000256" key="1">
    <source>
        <dbReference type="SAM" id="Phobius"/>
    </source>
</evidence>
<sequence length="164" mass="19770">MKNIKINLKSQLYNWYDFFLQTILFIPLCLYLYNKYSSTSGFIVFYIFLLIQFSFTFYLHLVYYLKNKGENFSIKEDKIERVKNGQKEVFYSADIKKIVICKSANMDKWGIPYTTFESFRVARVYLKDGRSFIMTNLLEYDLEKPLQILKGVKFERRKGFSFFI</sequence>
<evidence type="ECO:0000313" key="4">
    <source>
        <dbReference type="Proteomes" id="UP001232117"/>
    </source>
</evidence>
<accession>A0ABY8N676</accession>
<evidence type="ECO:0000259" key="2">
    <source>
        <dbReference type="Pfam" id="PF26566"/>
    </source>
</evidence>
<feature type="transmembrane region" description="Helical" evidence="1">
    <location>
        <begin position="12"/>
        <end position="33"/>
    </location>
</feature>
<evidence type="ECO:0000313" key="3">
    <source>
        <dbReference type="EMBL" id="WGK95145.1"/>
    </source>
</evidence>
<organism evidence="3 4">
    <name type="scientific">Flavobacterium keumense</name>
    <dbReference type="NCBI Taxonomy" id="1306518"/>
    <lineage>
        <taxon>Bacteria</taxon>
        <taxon>Pseudomonadati</taxon>
        <taxon>Bacteroidota</taxon>
        <taxon>Flavobacteriia</taxon>
        <taxon>Flavobacteriales</taxon>
        <taxon>Flavobacteriaceae</taxon>
        <taxon>Flavobacterium</taxon>
    </lineage>
</organism>
<dbReference type="EMBL" id="CP092332">
    <property type="protein sequence ID" value="WGK95145.1"/>
    <property type="molecule type" value="Genomic_DNA"/>
</dbReference>
<gene>
    <name evidence="3" type="ORF">MG292_02635</name>
</gene>
<dbReference type="Proteomes" id="UP001232117">
    <property type="component" value="Chromosome"/>
</dbReference>
<dbReference type="InterPro" id="IPR058916">
    <property type="entry name" value="PH_40"/>
</dbReference>
<reference evidence="3 4" key="1">
    <citation type="submission" date="2022-02" db="EMBL/GenBank/DDBJ databases">
        <authorList>
            <person name="Cha I.-T."/>
            <person name="Lee K.-E."/>
            <person name="Park S.-J."/>
        </authorList>
    </citation>
    <scope>NUCLEOTIDE SEQUENCE [LARGE SCALE GENOMIC DNA]</scope>
    <source>
        <strain evidence="3 4">K3R-10</strain>
    </source>
</reference>
<reference evidence="3 4" key="2">
    <citation type="submission" date="2023-06" db="EMBL/GenBank/DDBJ databases">
        <title>Complete Genome Sequence of Flavobacterium keumense K3R-10.</title>
        <authorList>
            <person name="Jeong H."/>
            <person name="Jhang S.Y."/>
            <person name="Kim J.N."/>
        </authorList>
    </citation>
    <scope>NUCLEOTIDE SEQUENCE [LARGE SCALE GENOMIC DNA]</scope>
    <source>
        <strain evidence="3 4">K3R-10</strain>
    </source>
</reference>
<keyword evidence="4" id="KW-1185">Reference proteome</keyword>
<feature type="transmembrane region" description="Helical" evidence="1">
    <location>
        <begin position="45"/>
        <end position="65"/>
    </location>
</feature>
<feature type="domain" description="PH" evidence="2">
    <location>
        <begin position="18"/>
        <end position="138"/>
    </location>
</feature>
<proteinExistence type="predicted"/>
<keyword evidence="1" id="KW-1133">Transmembrane helix</keyword>
<dbReference type="RefSeq" id="WP_264534242.1">
    <property type="nucleotide sequence ID" value="NZ_CP092332.1"/>
</dbReference>
<dbReference type="Pfam" id="PF26566">
    <property type="entry name" value="PH_40"/>
    <property type="match status" value="1"/>
</dbReference>
<protein>
    <recommendedName>
        <fullName evidence="2">PH domain-containing protein</fullName>
    </recommendedName>
</protein>
<keyword evidence="1" id="KW-0472">Membrane</keyword>
<name>A0ABY8N676_9FLAO</name>